<dbReference type="OrthoDB" id="3493at2"/>
<keyword evidence="4" id="KW-1185">Reference proteome</keyword>
<dbReference type="Pfam" id="PF07238">
    <property type="entry name" value="PilZ"/>
    <property type="match status" value="1"/>
</dbReference>
<keyword evidence="3" id="KW-0282">Flagellum</keyword>
<dbReference type="RefSeq" id="WP_084664469.1">
    <property type="nucleotide sequence ID" value="NZ_LT838272.1"/>
</dbReference>
<dbReference type="Gene3D" id="2.40.10.220">
    <property type="entry name" value="predicted glycosyltransferase like domains"/>
    <property type="match status" value="1"/>
</dbReference>
<dbReference type="Proteomes" id="UP000192569">
    <property type="component" value="Chromosome I"/>
</dbReference>
<feature type="domain" description="Type III secretion system flagellar brake protein YcgR PilZN" evidence="2">
    <location>
        <begin position="8"/>
        <end position="87"/>
    </location>
</feature>
<dbReference type="InterPro" id="IPR009875">
    <property type="entry name" value="PilZ_domain"/>
</dbReference>
<organism evidence="3 4">
    <name type="scientific">Thermanaeromonas toyohensis ToBE</name>
    <dbReference type="NCBI Taxonomy" id="698762"/>
    <lineage>
        <taxon>Bacteria</taxon>
        <taxon>Bacillati</taxon>
        <taxon>Bacillota</taxon>
        <taxon>Clostridia</taxon>
        <taxon>Neomoorellales</taxon>
        <taxon>Neomoorellaceae</taxon>
        <taxon>Thermanaeromonas</taxon>
    </lineage>
</organism>
<proteinExistence type="predicted"/>
<keyword evidence="3" id="KW-0966">Cell projection</keyword>
<name>A0A1W1VLJ7_9FIRM</name>
<sequence>MPEHYFLQVNRSVTIKPLWGGQPFRSVIQELTQDTFAVLAPQEGSAALRLGEKVKVEVLAPDARYEFQSTLERIVTEPLHLYYFSLPKEVKRVQERRFVRAKVTLEVCYALGTEESDPAIPPHLFKKAYTVDLSGGGAQLILKEKPEVNSFLWLSLPLPDGREPLVVKGRVKRVGIRVVDGLERYEVGLAFEGLTERDVDRIMRFVFQRLLKERWQEG</sequence>
<evidence type="ECO:0000313" key="3">
    <source>
        <dbReference type="EMBL" id="SMB94090.1"/>
    </source>
</evidence>
<protein>
    <submittedName>
        <fullName evidence="3">C-di-GMP-binding flagellar brake protein YcgR, contains PilZNR and PilZ domains</fullName>
    </submittedName>
</protein>
<reference evidence="3 4" key="1">
    <citation type="submission" date="2017-04" db="EMBL/GenBank/DDBJ databases">
        <authorList>
            <person name="Afonso C.L."/>
            <person name="Miller P.J."/>
            <person name="Scott M.A."/>
            <person name="Spackman E."/>
            <person name="Goraichik I."/>
            <person name="Dimitrov K.M."/>
            <person name="Suarez D.L."/>
            <person name="Swayne D.E."/>
        </authorList>
    </citation>
    <scope>NUCLEOTIDE SEQUENCE [LARGE SCALE GENOMIC DNA]</scope>
    <source>
        <strain evidence="3 4">ToBE</strain>
    </source>
</reference>
<dbReference type="EMBL" id="LT838272">
    <property type="protein sequence ID" value="SMB94090.1"/>
    <property type="molecule type" value="Genomic_DNA"/>
</dbReference>
<gene>
    <name evidence="3" type="ORF">SAMN00808754_0966</name>
</gene>
<accession>A0A1W1VLJ7</accession>
<dbReference type="Pfam" id="PF12945">
    <property type="entry name" value="PilZNR"/>
    <property type="match status" value="1"/>
</dbReference>
<dbReference type="AlphaFoldDB" id="A0A1W1VLJ7"/>
<dbReference type="STRING" id="698762.SAMN00808754_0966"/>
<evidence type="ECO:0000259" key="2">
    <source>
        <dbReference type="Pfam" id="PF12945"/>
    </source>
</evidence>
<keyword evidence="3" id="KW-0969">Cilium</keyword>
<dbReference type="GO" id="GO:0035438">
    <property type="term" value="F:cyclic-di-GMP binding"/>
    <property type="evidence" value="ECO:0007669"/>
    <property type="project" value="InterPro"/>
</dbReference>
<feature type="domain" description="PilZ" evidence="1">
    <location>
        <begin position="94"/>
        <end position="208"/>
    </location>
</feature>
<evidence type="ECO:0000313" key="4">
    <source>
        <dbReference type="Proteomes" id="UP000192569"/>
    </source>
</evidence>
<dbReference type="InterPro" id="IPR009926">
    <property type="entry name" value="T3SS_YcgR_PilZN"/>
</dbReference>
<evidence type="ECO:0000259" key="1">
    <source>
        <dbReference type="Pfam" id="PF07238"/>
    </source>
</evidence>